<proteinExistence type="predicted"/>
<dbReference type="OrthoDB" id="9796461at2"/>
<evidence type="ECO:0000259" key="3">
    <source>
        <dbReference type="Pfam" id="PF01757"/>
    </source>
</evidence>
<dbReference type="InterPro" id="IPR002656">
    <property type="entry name" value="Acyl_transf_3_dom"/>
</dbReference>
<feature type="transmembrane region" description="Helical" evidence="2">
    <location>
        <begin position="252"/>
        <end position="271"/>
    </location>
</feature>
<evidence type="ECO:0000313" key="5">
    <source>
        <dbReference type="Proteomes" id="UP000561726"/>
    </source>
</evidence>
<reference evidence="4 5" key="1">
    <citation type="submission" date="2020-08" db="EMBL/GenBank/DDBJ databases">
        <title>Sequencing the genomes of 1000 actinobacteria strains.</title>
        <authorList>
            <person name="Klenk H.-P."/>
        </authorList>
    </citation>
    <scope>NUCLEOTIDE SEQUENCE [LARGE SCALE GENOMIC DNA]</scope>
    <source>
        <strain evidence="4 5">DSM 21065</strain>
    </source>
</reference>
<evidence type="ECO:0000256" key="2">
    <source>
        <dbReference type="SAM" id="Phobius"/>
    </source>
</evidence>
<feature type="transmembrane region" description="Helical" evidence="2">
    <location>
        <begin position="278"/>
        <end position="300"/>
    </location>
</feature>
<feature type="domain" description="Acyltransferase 3" evidence="3">
    <location>
        <begin position="11"/>
        <end position="322"/>
    </location>
</feature>
<dbReference type="Proteomes" id="UP000561726">
    <property type="component" value="Unassembled WGS sequence"/>
</dbReference>
<sequence length="356" mass="37385">MLGTRFDPRRNSLNALRLLLAACVIISHSWIVAGFGYPPALAGTDLGMFAVAGFFAISGYLIAGSRLSTPSLTRFLVNRALRIYPAFLVVLVVTAVVFAPVSALLGGGAVEWSSAARYVFGNASLHITQWGIDGTLQTAGTPNWNAPLWSLVFEALCYLGVGVLASVVPRRAFAPASVTLFVALTAGTLLTLSPATPTFAVNLLAMATFFFAGVVLYILRQRMPLAAPLALVAASFMVLITALGLFKPLAAFPLAYLLLYLSVVLPLRGVGARNDVSYGLYVYGFPVQQLLFLGLNGLFGSTAVPVGVFAVLSLVAALPFAVASWFVVERPALALKSPRGGRVAGPRPALAPADGL</sequence>
<dbReference type="AlphaFoldDB" id="A0A7W8ZYC5"/>
<feature type="transmembrane region" description="Helical" evidence="2">
    <location>
        <begin position="46"/>
        <end position="63"/>
    </location>
</feature>
<dbReference type="GO" id="GO:0016747">
    <property type="term" value="F:acyltransferase activity, transferring groups other than amino-acyl groups"/>
    <property type="evidence" value="ECO:0007669"/>
    <property type="project" value="InterPro"/>
</dbReference>
<keyword evidence="2" id="KW-0472">Membrane</keyword>
<dbReference type="PANTHER" id="PTHR23028">
    <property type="entry name" value="ACETYLTRANSFERASE"/>
    <property type="match status" value="1"/>
</dbReference>
<dbReference type="InterPro" id="IPR050879">
    <property type="entry name" value="Acyltransferase_3"/>
</dbReference>
<name>A0A7W8ZYC5_9MICO</name>
<dbReference type="Pfam" id="PF01757">
    <property type="entry name" value="Acyl_transf_3"/>
    <property type="match status" value="1"/>
</dbReference>
<feature type="transmembrane region" description="Helical" evidence="2">
    <location>
        <begin position="226"/>
        <end position="246"/>
    </location>
</feature>
<dbReference type="GO" id="GO:0000271">
    <property type="term" value="P:polysaccharide biosynthetic process"/>
    <property type="evidence" value="ECO:0007669"/>
    <property type="project" value="TreeGrafter"/>
</dbReference>
<dbReference type="GO" id="GO:0016020">
    <property type="term" value="C:membrane"/>
    <property type="evidence" value="ECO:0007669"/>
    <property type="project" value="TreeGrafter"/>
</dbReference>
<comment type="caution">
    <text evidence="4">The sequence shown here is derived from an EMBL/GenBank/DDBJ whole genome shotgun (WGS) entry which is preliminary data.</text>
</comment>
<dbReference type="PANTHER" id="PTHR23028:SF53">
    <property type="entry name" value="ACYL_TRANSF_3 DOMAIN-CONTAINING PROTEIN"/>
    <property type="match status" value="1"/>
</dbReference>
<feature type="region of interest" description="Disordered" evidence="1">
    <location>
        <begin position="337"/>
        <end position="356"/>
    </location>
</feature>
<protein>
    <submittedName>
        <fullName evidence="4">Peptidoglycan/LPS O-acetylase OafA/YrhL</fullName>
    </submittedName>
</protein>
<keyword evidence="2" id="KW-0812">Transmembrane</keyword>
<gene>
    <name evidence="4" type="ORF">BJ997_003031</name>
</gene>
<feature type="transmembrane region" description="Helical" evidence="2">
    <location>
        <begin position="18"/>
        <end position="40"/>
    </location>
</feature>
<evidence type="ECO:0000313" key="4">
    <source>
        <dbReference type="EMBL" id="MBB5642483.1"/>
    </source>
</evidence>
<feature type="transmembrane region" description="Helical" evidence="2">
    <location>
        <begin position="306"/>
        <end position="328"/>
    </location>
</feature>
<feature type="transmembrane region" description="Helical" evidence="2">
    <location>
        <begin position="83"/>
        <end position="105"/>
    </location>
</feature>
<feature type="transmembrane region" description="Helical" evidence="2">
    <location>
        <begin position="172"/>
        <end position="193"/>
    </location>
</feature>
<feature type="transmembrane region" description="Helical" evidence="2">
    <location>
        <begin position="199"/>
        <end position="219"/>
    </location>
</feature>
<dbReference type="RefSeq" id="WP_052541843.1">
    <property type="nucleotide sequence ID" value="NZ_JACHBQ010000001.1"/>
</dbReference>
<organism evidence="4 5">
    <name type="scientific">Cryobacterium roopkundense</name>
    <dbReference type="NCBI Taxonomy" id="1001240"/>
    <lineage>
        <taxon>Bacteria</taxon>
        <taxon>Bacillati</taxon>
        <taxon>Actinomycetota</taxon>
        <taxon>Actinomycetes</taxon>
        <taxon>Micrococcales</taxon>
        <taxon>Microbacteriaceae</taxon>
        <taxon>Cryobacterium</taxon>
    </lineage>
</organism>
<dbReference type="EMBL" id="JACHBQ010000001">
    <property type="protein sequence ID" value="MBB5642483.1"/>
    <property type="molecule type" value="Genomic_DNA"/>
</dbReference>
<feature type="transmembrane region" description="Helical" evidence="2">
    <location>
        <begin position="146"/>
        <end position="165"/>
    </location>
</feature>
<evidence type="ECO:0000256" key="1">
    <source>
        <dbReference type="SAM" id="MobiDB-lite"/>
    </source>
</evidence>
<keyword evidence="2" id="KW-1133">Transmembrane helix</keyword>
<accession>A0A7W8ZYC5</accession>